<dbReference type="EMBL" id="AVOT02069105">
    <property type="protein sequence ID" value="MBW0560108.1"/>
    <property type="molecule type" value="Genomic_DNA"/>
</dbReference>
<gene>
    <name evidence="1" type="ORF">O181_099823</name>
</gene>
<sequence length="131" mass="14687">MQSLNKIKTVGIEVGIKILAFAILTKLPDNFNSLIEKFTLNTKTQGCSDAILNLLHDAALKEEALKSPIESNMDSRMALNRETFTIAVMGVTILWPSTHQKNVANCIPRNAWIDTKETQKQTTPLHEHYLP</sequence>
<protein>
    <submittedName>
        <fullName evidence="1">Uncharacterized protein</fullName>
    </submittedName>
</protein>
<evidence type="ECO:0000313" key="1">
    <source>
        <dbReference type="EMBL" id="MBW0560108.1"/>
    </source>
</evidence>
<organism evidence="1 2">
    <name type="scientific">Austropuccinia psidii MF-1</name>
    <dbReference type="NCBI Taxonomy" id="1389203"/>
    <lineage>
        <taxon>Eukaryota</taxon>
        <taxon>Fungi</taxon>
        <taxon>Dikarya</taxon>
        <taxon>Basidiomycota</taxon>
        <taxon>Pucciniomycotina</taxon>
        <taxon>Pucciniomycetes</taxon>
        <taxon>Pucciniales</taxon>
        <taxon>Sphaerophragmiaceae</taxon>
        <taxon>Austropuccinia</taxon>
    </lineage>
</organism>
<name>A0A9Q3JBM0_9BASI</name>
<reference evidence="1" key="1">
    <citation type="submission" date="2021-03" db="EMBL/GenBank/DDBJ databases">
        <title>Draft genome sequence of rust myrtle Austropuccinia psidii MF-1, a brazilian biotype.</title>
        <authorList>
            <person name="Quecine M.C."/>
            <person name="Pachon D.M.R."/>
            <person name="Bonatelli M.L."/>
            <person name="Correr F.H."/>
            <person name="Franceschini L.M."/>
            <person name="Leite T.F."/>
            <person name="Margarido G.R.A."/>
            <person name="Almeida C.A."/>
            <person name="Ferrarezi J.A."/>
            <person name="Labate C.A."/>
        </authorList>
    </citation>
    <scope>NUCLEOTIDE SEQUENCE</scope>
    <source>
        <strain evidence="1">MF-1</strain>
    </source>
</reference>
<dbReference type="AlphaFoldDB" id="A0A9Q3JBM0"/>
<proteinExistence type="predicted"/>
<dbReference type="Proteomes" id="UP000765509">
    <property type="component" value="Unassembled WGS sequence"/>
</dbReference>
<keyword evidence="2" id="KW-1185">Reference proteome</keyword>
<accession>A0A9Q3JBM0</accession>
<comment type="caution">
    <text evidence="1">The sequence shown here is derived from an EMBL/GenBank/DDBJ whole genome shotgun (WGS) entry which is preliminary data.</text>
</comment>
<evidence type="ECO:0000313" key="2">
    <source>
        <dbReference type="Proteomes" id="UP000765509"/>
    </source>
</evidence>